<dbReference type="Pfam" id="PF21948">
    <property type="entry name" value="LplA-B_cat"/>
    <property type="match status" value="1"/>
</dbReference>
<comment type="pathway">
    <text evidence="2">Protein modification; protein lipoylation via exogenous pathway; protein N(6)-(lipoyl)lysine from lipoate: step 1/2.</text>
</comment>
<feature type="domain" description="BPL/LPL catalytic" evidence="8">
    <location>
        <begin position="26"/>
        <end position="211"/>
    </location>
</feature>
<keyword evidence="4 9" id="KW-0436">Ligase</keyword>
<protein>
    <recommendedName>
        <fullName evidence="3">lipoate--protein ligase</fullName>
        <ecNumber evidence="3">6.3.1.20</ecNumber>
    </recommendedName>
</protein>
<dbReference type="PANTHER" id="PTHR12561">
    <property type="entry name" value="LIPOATE-PROTEIN LIGASE"/>
    <property type="match status" value="1"/>
</dbReference>
<dbReference type="InterPro" id="IPR019491">
    <property type="entry name" value="Lipoate_protein_ligase_C"/>
</dbReference>
<evidence type="ECO:0000256" key="6">
    <source>
        <dbReference type="ARBA" id="ARBA00022840"/>
    </source>
</evidence>
<dbReference type="InterPro" id="IPR045864">
    <property type="entry name" value="aa-tRNA-synth_II/BPL/LPL"/>
</dbReference>
<keyword evidence="6" id="KW-0067">ATP-binding</keyword>
<dbReference type="InterPro" id="IPR004562">
    <property type="entry name" value="LipoylTrfase_LipoateP_Ligase"/>
</dbReference>
<dbReference type="Gene3D" id="3.30.930.10">
    <property type="entry name" value="Bira Bifunctional Protein, Domain 2"/>
    <property type="match status" value="1"/>
</dbReference>
<dbReference type="PROSITE" id="PS51733">
    <property type="entry name" value="BPL_LPL_CATALYTIC"/>
    <property type="match status" value="1"/>
</dbReference>
<comment type="caution">
    <text evidence="9">The sequence shown here is derived from an EMBL/GenBank/DDBJ whole genome shotgun (WGS) entry which is preliminary data.</text>
</comment>
<dbReference type="AlphaFoldDB" id="A0A1Z5IEP0"/>
<dbReference type="Gene3D" id="3.30.390.50">
    <property type="entry name" value="CO dehydrogenase flavoprotein, C-terminal domain"/>
    <property type="match status" value="1"/>
</dbReference>
<dbReference type="CDD" id="cd16443">
    <property type="entry name" value="LplA"/>
    <property type="match status" value="1"/>
</dbReference>
<reference evidence="9 10" key="1">
    <citation type="submission" date="2015-11" db="EMBL/GenBank/DDBJ databases">
        <title>Draft genome sequences of new species of the genus Lactobacillus isolated from orchardgrass silage.</title>
        <authorList>
            <person name="Tohno M."/>
            <person name="Tanizawa Y."/>
            <person name="Arita M."/>
        </authorList>
    </citation>
    <scope>NUCLEOTIDE SEQUENCE [LARGE SCALE GENOMIC DNA]</scope>
    <source>
        <strain evidence="9 10">IWT30</strain>
    </source>
</reference>
<evidence type="ECO:0000256" key="2">
    <source>
        <dbReference type="ARBA" id="ARBA00005124"/>
    </source>
</evidence>
<evidence type="ECO:0000256" key="4">
    <source>
        <dbReference type="ARBA" id="ARBA00022598"/>
    </source>
</evidence>
<comment type="catalytic activity">
    <reaction evidence="7">
        <text>L-lysyl-[lipoyl-carrier protein] + (R)-lipoate + ATP = N(6)-[(R)-lipoyl]-L-lysyl-[lipoyl-carrier protein] + AMP + diphosphate + H(+)</text>
        <dbReference type="Rhea" id="RHEA:49288"/>
        <dbReference type="Rhea" id="RHEA-COMP:10500"/>
        <dbReference type="Rhea" id="RHEA-COMP:10502"/>
        <dbReference type="ChEBI" id="CHEBI:15378"/>
        <dbReference type="ChEBI" id="CHEBI:29969"/>
        <dbReference type="ChEBI" id="CHEBI:30616"/>
        <dbReference type="ChEBI" id="CHEBI:33019"/>
        <dbReference type="ChEBI" id="CHEBI:83088"/>
        <dbReference type="ChEBI" id="CHEBI:83099"/>
        <dbReference type="ChEBI" id="CHEBI:456215"/>
        <dbReference type="EC" id="6.3.1.20"/>
    </reaction>
</comment>
<dbReference type="GO" id="GO:0005737">
    <property type="term" value="C:cytoplasm"/>
    <property type="evidence" value="ECO:0007669"/>
    <property type="project" value="TreeGrafter"/>
</dbReference>
<name>A0A1Z5IEP0_9LACO</name>
<dbReference type="Pfam" id="PF10437">
    <property type="entry name" value="Lip_prot_lig_C"/>
    <property type="match status" value="1"/>
</dbReference>
<dbReference type="SUPFAM" id="SSF82649">
    <property type="entry name" value="SufE/NifU"/>
    <property type="match status" value="1"/>
</dbReference>
<dbReference type="EMBL" id="BCMF01000012">
    <property type="protein sequence ID" value="GAX00193.1"/>
    <property type="molecule type" value="Genomic_DNA"/>
</dbReference>
<dbReference type="RefSeq" id="WP_089109972.1">
    <property type="nucleotide sequence ID" value="NZ_BCMF01000012.1"/>
</dbReference>
<dbReference type="Proteomes" id="UP000198374">
    <property type="component" value="Unassembled WGS sequence"/>
</dbReference>
<evidence type="ECO:0000259" key="8">
    <source>
        <dbReference type="PROSITE" id="PS51733"/>
    </source>
</evidence>
<dbReference type="InterPro" id="IPR004143">
    <property type="entry name" value="BPL_LPL_catalytic"/>
</dbReference>
<dbReference type="GO" id="GO:0017118">
    <property type="term" value="F:lipoyltransferase activity"/>
    <property type="evidence" value="ECO:0007669"/>
    <property type="project" value="TreeGrafter"/>
</dbReference>
<evidence type="ECO:0000256" key="3">
    <source>
        <dbReference type="ARBA" id="ARBA00012367"/>
    </source>
</evidence>
<dbReference type="GO" id="GO:0009249">
    <property type="term" value="P:protein lipoylation"/>
    <property type="evidence" value="ECO:0007669"/>
    <property type="project" value="InterPro"/>
</dbReference>
<dbReference type="SUPFAM" id="SSF55681">
    <property type="entry name" value="Class II aaRS and biotin synthetases"/>
    <property type="match status" value="1"/>
</dbReference>
<comment type="pathway">
    <text evidence="1">Protein modification; protein lipoylation via exogenous pathway; protein N(6)-(lipoyl)lysine from lipoate: step 2/2.</text>
</comment>
<gene>
    <name evidence="9" type="primary">lplA_4</name>
    <name evidence="9" type="ORF">IWT30_02173</name>
</gene>
<evidence type="ECO:0000313" key="10">
    <source>
        <dbReference type="Proteomes" id="UP000198374"/>
    </source>
</evidence>
<keyword evidence="5" id="KW-0547">Nucleotide-binding</keyword>
<dbReference type="GO" id="GO:0016979">
    <property type="term" value="F:lipoate-protein ligase activity"/>
    <property type="evidence" value="ECO:0007669"/>
    <property type="project" value="UniProtKB-EC"/>
</dbReference>
<keyword evidence="10" id="KW-1185">Reference proteome</keyword>
<dbReference type="EC" id="6.3.1.20" evidence="3"/>
<sequence>MIYLPVDSLDVRHNFALEYYLMTEKRPLEPVLMLWSTTPTVMLGKYQTAENELNRPFIDAHHIAAVKRLSGGGTIYTDQGGCQFTLITPSQDRTIDFASGLSLITQALNQIGINAQNDSRNDLVVDGRKVSGSAQYMTDGFRLHHGSLLFNANLDWMAKALKADPVKMKAKHINSVHQRTINLIEQQPNWTAAEFKQQLESALLTITGAKIGQITSAEEDHLAEIAAQHFGEEAVWQAQQRQFDYVHKRYLKGIGIVSVAFDLDQKHRFSAIQLSGDFFSNLNLKQFEQALLGQTYQQTAIAPIVEDELKRTPIKGLQPEQLTALLF</sequence>
<accession>A0A1Z5IEP0</accession>
<dbReference type="PANTHER" id="PTHR12561:SF3">
    <property type="entry name" value="LIPOYLTRANSFERASE 1, MITOCHONDRIAL"/>
    <property type="match status" value="1"/>
</dbReference>
<evidence type="ECO:0000256" key="1">
    <source>
        <dbReference type="ARBA" id="ARBA00005085"/>
    </source>
</evidence>
<dbReference type="GO" id="GO:0005524">
    <property type="term" value="F:ATP binding"/>
    <property type="evidence" value="ECO:0007669"/>
    <property type="project" value="UniProtKB-KW"/>
</dbReference>
<dbReference type="UniPathway" id="UPA00537">
    <property type="reaction ID" value="UER00594"/>
</dbReference>
<dbReference type="OrthoDB" id="9788148at2"/>
<proteinExistence type="predicted"/>
<organism evidence="9 10">
    <name type="scientific">Secundilactobacillus mixtipabuli</name>
    <dbReference type="NCBI Taxonomy" id="1435342"/>
    <lineage>
        <taxon>Bacteria</taxon>
        <taxon>Bacillati</taxon>
        <taxon>Bacillota</taxon>
        <taxon>Bacilli</taxon>
        <taxon>Lactobacillales</taxon>
        <taxon>Lactobacillaceae</taxon>
        <taxon>Secundilactobacillus</taxon>
    </lineage>
</organism>
<evidence type="ECO:0000256" key="5">
    <source>
        <dbReference type="ARBA" id="ARBA00022741"/>
    </source>
</evidence>
<evidence type="ECO:0000313" key="9">
    <source>
        <dbReference type="EMBL" id="GAX00193.1"/>
    </source>
</evidence>
<evidence type="ECO:0000256" key="7">
    <source>
        <dbReference type="ARBA" id="ARBA00048037"/>
    </source>
</evidence>